<feature type="compositionally biased region" description="Basic and acidic residues" evidence="1">
    <location>
        <begin position="1"/>
        <end position="19"/>
    </location>
</feature>
<dbReference type="Pfam" id="PF04774">
    <property type="entry name" value="HABP4_PAI-RBP1"/>
    <property type="match status" value="1"/>
</dbReference>
<comment type="caution">
    <text evidence="3">The sequence shown here is derived from an EMBL/GenBank/DDBJ whole genome shotgun (WGS) entry which is preliminary data.</text>
</comment>
<evidence type="ECO:0000259" key="2">
    <source>
        <dbReference type="Pfam" id="PF04774"/>
    </source>
</evidence>
<evidence type="ECO:0000256" key="1">
    <source>
        <dbReference type="SAM" id="MobiDB-lite"/>
    </source>
</evidence>
<feature type="region of interest" description="Disordered" evidence="1">
    <location>
        <begin position="1"/>
        <end position="91"/>
    </location>
</feature>
<keyword evidence="4" id="KW-1185">Reference proteome</keyword>
<reference evidence="3" key="1">
    <citation type="submission" date="2022-01" db="EMBL/GenBank/DDBJ databases">
        <title>Comparative genomics reveals a dynamic genome evolution in the ectomycorrhizal milk-cap (Lactarius) mushrooms.</title>
        <authorList>
            <consortium name="DOE Joint Genome Institute"/>
            <person name="Lebreton A."/>
            <person name="Tang N."/>
            <person name="Kuo A."/>
            <person name="LaButti K."/>
            <person name="Drula E."/>
            <person name="Barry K."/>
            <person name="Clum A."/>
            <person name="Lipzen A."/>
            <person name="Mousain D."/>
            <person name="Ng V."/>
            <person name="Wang R."/>
            <person name="Wang X."/>
            <person name="Dai Y."/>
            <person name="Henrissat B."/>
            <person name="Grigoriev I.V."/>
            <person name="Guerin-Laguette A."/>
            <person name="Yu F."/>
            <person name="Martin F.M."/>
        </authorList>
    </citation>
    <scope>NUCLEOTIDE SEQUENCE</scope>
    <source>
        <strain evidence="3">QP</strain>
    </source>
</reference>
<dbReference type="InterPro" id="IPR006861">
    <property type="entry name" value="HABP4_PAIRBP1-bd"/>
</dbReference>
<accession>A0AAD4QGM6</accession>
<organism evidence="3 4">
    <name type="scientific">Lactarius akahatsu</name>
    <dbReference type="NCBI Taxonomy" id="416441"/>
    <lineage>
        <taxon>Eukaryota</taxon>
        <taxon>Fungi</taxon>
        <taxon>Dikarya</taxon>
        <taxon>Basidiomycota</taxon>
        <taxon>Agaricomycotina</taxon>
        <taxon>Agaricomycetes</taxon>
        <taxon>Russulales</taxon>
        <taxon>Russulaceae</taxon>
        <taxon>Lactarius</taxon>
    </lineage>
</organism>
<evidence type="ECO:0000313" key="4">
    <source>
        <dbReference type="Proteomes" id="UP001201163"/>
    </source>
</evidence>
<sequence>MTRTERSQSLRALAKDRSVSRSGMDMSVPKGGAGAHNWGNIESEFRYEDDAAIDEAADFEDQTKETGAPKPTPKKPAAVRRTSSVTDEDRENALKVRKNALKSNGTIDLAAIARSSVAVSGSPPKANGIVSSPH</sequence>
<proteinExistence type="predicted"/>
<evidence type="ECO:0000313" key="3">
    <source>
        <dbReference type="EMBL" id="KAH8997938.1"/>
    </source>
</evidence>
<feature type="domain" description="Hyaluronan/mRNA-binding protein" evidence="2">
    <location>
        <begin position="20"/>
        <end position="92"/>
    </location>
</feature>
<feature type="compositionally biased region" description="Acidic residues" evidence="1">
    <location>
        <begin position="50"/>
        <end position="60"/>
    </location>
</feature>
<protein>
    <recommendedName>
        <fullName evidence="2">Hyaluronan/mRNA-binding protein domain-containing protein</fullName>
    </recommendedName>
</protein>
<name>A0AAD4QGM6_9AGAM</name>
<gene>
    <name evidence="3" type="ORF">EDB92DRAFT_2060986</name>
</gene>
<dbReference type="EMBL" id="JAKELL010000006">
    <property type="protein sequence ID" value="KAH8997938.1"/>
    <property type="molecule type" value="Genomic_DNA"/>
</dbReference>
<dbReference type="Proteomes" id="UP001201163">
    <property type="component" value="Unassembled WGS sequence"/>
</dbReference>
<dbReference type="AlphaFoldDB" id="A0AAD4QGM6"/>